<dbReference type="PANTHER" id="PTHR12277:SF79">
    <property type="entry name" value="XAA-PRO DIPEPTIDYL-PEPTIDASE-RELATED"/>
    <property type="match status" value="1"/>
</dbReference>
<proteinExistence type="predicted"/>
<evidence type="ECO:0000313" key="3">
    <source>
        <dbReference type="EMBL" id="NYJ36575.1"/>
    </source>
</evidence>
<dbReference type="Pfam" id="PF12146">
    <property type="entry name" value="Hydrolase_4"/>
    <property type="match status" value="1"/>
</dbReference>
<keyword evidence="1" id="KW-0472">Membrane</keyword>
<evidence type="ECO:0000256" key="1">
    <source>
        <dbReference type="SAM" id="Phobius"/>
    </source>
</evidence>
<keyword evidence="1" id="KW-0812">Transmembrane</keyword>
<keyword evidence="1" id="KW-1133">Transmembrane helix</keyword>
<protein>
    <recommendedName>
        <fullName evidence="2">Serine aminopeptidase S33 domain-containing protein</fullName>
    </recommendedName>
</protein>
<dbReference type="InterPro" id="IPR022742">
    <property type="entry name" value="Hydrolase_4"/>
</dbReference>
<feature type="transmembrane region" description="Helical" evidence="1">
    <location>
        <begin position="12"/>
        <end position="30"/>
    </location>
</feature>
<feature type="domain" description="Serine aminopeptidase S33" evidence="2">
    <location>
        <begin position="79"/>
        <end position="185"/>
    </location>
</feature>
<dbReference type="AlphaFoldDB" id="A0A7Z0EQU3"/>
<name>A0A7Z0EQU3_9ACTN</name>
<dbReference type="SUPFAM" id="SSF53474">
    <property type="entry name" value="alpha/beta-Hydrolases"/>
    <property type="match status" value="1"/>
</dbReference>
<sequence>MAARRGRRRVLVPIAAVIVVALLGVCMWSLQRSLVYLPARGDVPSAGSVLHGAEDVRLRTSDGLELGAWLVPPRGADRDTAVLVANGNAGNRLTRAPLARALAGEGFTVLLFDYRGYGGNPGLPSEEGLAADARAAADLLVARGHPPERTVYFGESLGTGVVTALAAERPPAALLLRSPFTSLADLGAHHYPFLPVRALLWDRYPVLDTIGRIDRPVTVVLGDADTIVPPRQSLAVAAAAPRSAEPVVVAGAGHNDAALTHGSEVVAATVRLADRAL</sequence>
<keyword evidence="4" id="KW-1185">Reference proteome</keyword>
<dbReference type="PANTHER" id="PTHR12277">
    <property type="entry name" value="ALPHA/BETA HYDROLASE DOMAIN-CONTAINING PROTEIN"/>
    <property type="match status" value="1"/>
</dbReference>
<dbReference type="RefSeq" id="WP_179826556.1">
    <property type="nucleotide sequence ID" value="NZ_JACCFS010000001.1"/>
</dbReference>
<evidence type="ECO:0000313" key="4">
    <source>
        <dbReference type="Proteomes" id="UP000572051"/>
    </source>
</evidence>
<dbReference type="InterPro" id="IPR029058">
    <property type="entry name" value="AB_hydrolase_fold"/>
</dbReference>
<gene>
    <name evidence="3" type="ORF">HNR10_004456</name>
</gene>
<dbReference type="EMBL" id="JACCFS010000001">
    <property type="protein sequence ID" value="NYJ36575.1"/>
    <property type="molecule type" value="Genomic_DNA"/>
</dbReference>
<comment type="caution">
    <text evidence="3">The sequence shown here is derived from an EMBL/GenBank/DDBJ whole genome shotgun (WGS) entry which is preliminary data.</text>
</comment>
<dbReference type="Proteomes" id="UP000572051">
    <property type="component" value="Unassembled WGS sequence"/>
</dbReference>
<accession>A0A7Z0EQU3</accession>
<dbReference type="Gene3D" id="3.40.50.1820">
    <property type="entry name" value="alpha/beta hydrolase"/>
    <property type="match status" value="1"/>
</dbReference>
<evidence type="ECO:0000259" key="2">
    <source>
        <dbReference type="Pfam" id="PF12146"/>
    </source>
</evidence>
<reference evidence="3 4" key="1">
    <citation type="submission" date="2020-07" db="EMBL/GenBank/DDBJ databases">
        <title>Sequencing the genomes of 1000 actinobacteria strains.</title>
        <authorList>
            <person name="Klenk H.-P."/>
        </authorList>
    </citation>
    <scope>NUCLEOTIDE SEQUENCE [LARGE SCALE GENOMIC DNA]</scope>
    <source>
        <strain evidence="3 4">DSM 44442</strain>
    </source>
</reference>
<organism evidence="3 4">
    <name type="scientific">Nocardiopsis aegyptia</name>
    <dbReference type="NCBI Taxonomy" id="220378"/>
    <lineage>
        <taxon>Bacteria</taxon>
        <taxon>Bacillati</taxon>
        <taxon>Actinomycetota</taxon>
        <taxon>Actinomycetes</taxon>
        <taxon>Streptosporangiales</taxon>
        <taxon>Nocardiopsidaceae</taxon>
        <taxon>Nocardiopsis</taxon>
    </lineage>
</organism>